<dbReference type="RefSeq" id="WP_131851259.1">
    <property type="nucleotide sequence ID" value="NZ_SKFH01000006.1"/>
</dbReference>
<evidence type="ECO:0000313" key="3">
    <source>
        <dbReference type="Proteomes" id="UP000295164"/>
    </source>
</evidence>
<keyword evidence="3" id="KW-1185">Reference proteome</keyword>
<comment type="caution">
    <text evidence="2">The sequence shown here is derived from an EMBL/GenBank/DDBJ whole genome shotgun (WGS) entry which is preliminary data.</text>
</comment>
<proteinExistence type="predicted"/>
<organism evidence="2 3">
    <name type="scientific">Flaviaesturariibacter aridisoli</name>
    <dbReference type="NCBI Taxonomy" id="2545761"/>
    <lineage>
        <taxon>Bacteria</taxon>
        <taxon>Pseudomonadati</taxon>
        <taxon>Bacteroidota</taxon>
        <taxon>Chitinophagia</taxon>
        <taxon>Chitinophagales</taxon>
        <taxon>Chitinophagaceae</taxon>
        <taxon>Flaviaestuariibacter</taxon>
    </lineage>
</organism>
<feature type="transmembrane region" description="Helical" evidence="1">
    <location>
        <begin position="392"/>
        <end position="409"/>
    </location>
</feature>
<feature type="transmembrane region" description="Helical" evidence="1">
    <location>
        <begin position="366"/>
        <end position="385"/>
    </location>
</feature>
<keyword evidence="1" id="KW-0472">Membrane</keyword>
<gene>
    <name evidence="2" type="primary">creD</name>
    <name evidence="2" type="ORF">E0486_06095</name>
</gene>
<feature type="transmembrane region" description="Helical" evidence="1">
    <location>
        <begin position="415"/>
        <end position="433"/>
    </location>
</feature>
<evidence type="ECO:0000313" key="2">
    <source>
        <dbReference type="EMBL" id="TCZ73531.1"/>
    </source>
</evidence>
<dbReference type="GO" id="GO:0005886">
    <property type="term" value="C:plasma membrane"/>
    <property type="evidence" value="ECO:0007669"/>
    <property type="project" value="TreeGrafter"/>
</dbReference>
<dbReference type="PIRSF" id="PIRSF004548">
    <property type="entry name" value="CreD"/>
    <property type="match status" value="1"/>
</dbReference>
<dbReference type="InterPro" id="IPR010364">
    <property type="entry name" value="Uncharacterised_IM_CreD"/>
</dbReference>
<keyword evidence="1" id="KW-0812">Transmembrane</keyword>
<accession>A0A4R4E661</accession>
<evidence type="ECO:0000256" key="1">
    <source>
        <dbReference type="SAM" id="Phobius"/>
    </source>
</evidence>
<dbReference type="EMBL" id="SKFH01000006">
    <property type="protein sequence ID" value="TCZ73531.1"/>
    <property type="molecule type" value="Genomic_DNA"/>
</dbReference>
<dbReference type="AlphaFoldDB" id="A0A4R4E661"/>
<feature type="transmembrane region" description="Helical" evidence="1">
    <location>
        <begin position="14"/>
        <end position="33"/>
    </location>
</feature>
<dbReference type="Pfam" id="PF06123">
    <property type="entry name" value="CreD"/>
    <property type="match status" value="1"/>
</dbReference>
<dbReference type="PANTHER" id="PTHR30092:SF0">
    <property type="entry name" value="INNER MEMBRANE PROTEIN CRED"/>
    <property type="match status" value="1"/>
</dbReference>
<dbReference type="Proteomes" id="UP000295164">
    <property type="component" value="Unassembled WGS sequence"/>
</dbReference>
<dbReference type="NCBIfam" id="NF008712">
    <property type="entry name" value="PRK11715.1-1"/>
    <property type="match status" value="1"/>
</dbReference>
<reference evidence="2 3" key="1">
    <citation type="submission" date="2019-03" db="EMBL/GenBank/DDBJ databases">
        <authorList>
            <person name="Kim M.K.M."/>
        </authorList>
    </citation>
    <scope>NUCLEOTIDE SEQUENCE [LARGE SCALE GENOMIC DNA]</scope>
    <source>
        <strain evidence="2 3">17J68-15</strain>
    </source>
</reference>
<name>A0A4R4E661_9BACT</name>
<keyword evidence="1" id="KW-1133">Transmembrane helix</keyword>
<dbReference type="PANTHER" id="PTHR30092">
    <property type="entry name" value="INNER MEMBRANE PROTEIN CRED"/>
    <property type="match status" value="1"/>
</dbReference>
<dbReference type="OrthoDB" id="9791851at2"/>
<protein>
    <submittedName>
        <fullName evidence="2">Cell envelope integrity protein CreD</fullName>
    </submittedName>
</protein>
<feature type="transmembrane region" description="Helical" evidence="1">
    <location>
        <begin position="341"/>
        <end position="360"/>
    </location>
</feature>
<feature type="transmembrane region" description="Helical" evidence="1">
    <location>
        <begin position="308"/>
        <end position="329"/>
    </location>
</feature>
<sequence length="439" mass="48958">MVSHLNEQSSKSKILIKVAVVAVIILVLLLPAWKIEQLVSEREERQKEAVAEVSDKWAGRQLLGGPMLVLPYLIRYTTAEGKQMQSRHYAYFLPARLDLKASASPQERHRGIYKVMLYSAQVAMSGEFDTPDLALLHISPDQVLWGEAFVSLRLSDVRGLNEELSLNWNGRRLLFAPNTSPDPYSDSSLAAPLPLQGPFDLGHTVFSGNLQLNGSQQLLFAPLGKTTTVELQSSWPHPSFSGTGLPQRSSVTPKGFTAAWRSLAHRRNFPQQFRDADRIDSRTYDLSASAFGVDLFVPVNAYQKTLRSVKYCLLCIVLTFTAFFLIEVVHKRSVHPFQYGLIGLALILFYALLLSFSEYIGFNPAYGVATVATVGLIGWFVRGLLQSGRLSTLLSAVLVLLYGYVFTILQLQDFALLLGSVGLFFTLAVVMYFSRKINW</sequence>